<evidence type="ECO:0000313" key="8">
    <source>
        <dbReference type="Proteomes" id="UP000433876"/>
    </source>
</evidence>
<protein>
    <recommendedName>
        <fullName evidence="6">CNH domain-containing protein</fullName>
    </recommendedName>
</protein>
<dbReference type="GO" id="GO:0016020">
    <property type="term" value="C:membrane"/>
    <property type="evidence" value="ECO:0007669"/>
    <property type="project" value="TreeGrafter"/>
</dbReference>
<dbReference type="InterPro" id="IPR032914">
    <property type="entry name" value="Vam6/VPS39/TRAP1"/>
</dbReference>
<accession>A0A8S9A021</accession>
<dbReference type="PROSITE" id="PS50219">
    <property type="entry name" value="CNH"/>
    <property type="match status" value="1"/>
</dbReference>
<dbReference type="GO" id="GO:0034058">
    <property type="term" value="P:endosomal vesicle fusion"/>
    <property type="evidence" value="ECO:0007669"/>
    <property type="project" value="TreeGrafter"/>
</dbReference>
<feature type="region of interest" description="Disordered" evidence="5">
    <location>
        <begin position="1223"/>
        <end position="1272"/>
    </location>
</feature>
<dbReference type="PANTHER" id="PTHR12894">
    <property type="entry name" value="CNH DOMAIN CONTAINING"/>
    <property type="match status" value="1"/>
</dbReference>
<name>A0A8S9A021_SORMA</name>
<dbReference type="VEuPathDB" id="FungiDB:SMAC_04462"/>
<dbReference type="InterPro" id="IPR001180">
    <property type="entry name" value="CNH_dom"/>
</dbReference>
<comment type="subcellular location">
    <subcellularLocation>
        <location evidence="1">Cytoplasm</location>
    </subcellularLocation>
</comment>
<dbReference type="GO" id="GO:0015031">
    <property type="term" value="P:protein transport"/>
    <property type="evidence" value="ECO:0007669"/>
    <property type="project" value="UniProtKB-KW"/>
</dbReference>
<feature type="compositionally biased region" description="Gly residues" evidence="5">
    <location>
        <begin position="1253"/>
        <end position="1263"/>
    </location>
</feature>
<keyword evidence="2" id="KW-0813">Transport</keyword>
<feature type="region of interest" description="Disordered" evidence="5">
    <location>
        <begin position="230"/>
        <end position="353"/>
    </location>
</feature>
<dbReference type="OMA" id="DNWKGNF"/>
<evidence type="ECO:0000256" key="3">
    <source>
        <dbReference type="ARBA" id="ARBA00022490"/>
    </source>
</evidence>
<reference evidence="7 8" key="1">
    <citation type="submission" date="2017-07" db="EMBL/GenBank/DDBJ databases">
        <title>Genome sequence of the Sordaria macrospora wild type strain R19027.</title>
        <authorList>
            <person name="Nowrousian M."/>
            <person name="Teichert I."/>
            <person name="Kueck U."/>
        </authorList>
    </citation>
    <scope>NUCLEOTIDE SEQUENCE [LARGE SCALE GENOMIC DNA]</scope>
    <source>
        <strain evidence="7 8">R19027</strain>
        <tissue evidence="7">Mycelium</tissue>
    </source>
</reference>
<dbReference type="GO" id="GO:0005737">
    <property type="term" value="C:cytoplasm"/>
    <property type="evidence" value="ECO:0007669"/>
    <property type="project" value="UniProtKB-SubCell"/>
</dbReference>
<evidence type="ECO:0000256" key="4">
    <source>
        <dbReference type="ARBA" id="ARBA00022927"/>
    </source>
</evidence>
<dbReference type="GO" id="GO:0006914">
    <property type="term" value="P:autophagy"/>
    <property type="evidence" value="ECO:0007669"/>
    <property type="project" value="TreeGrafter"/>
</dbReference>
<comment type="caution">
    <text evidence="7">The sequence shown here is derived from an EMBL/GenBank/DDBJ whole genome shotgun (WGS) entry which is preliminary data.</text>
</comment>
<keyword evidence="4" id="KW-0653">Protein transport</keyword>
<keyword evidence="3" id="KW-0963">Cytoplasm</keyword>
<dbReference type="PANTHER" id="PTHR12894:SF27">
    <property type="entry name" value="TRANSFORMING GROWTH FACTOR-BETA RECEPTOR-ASSOCIATED PROTEIN 1"/>
    <property type="match status" value="1"/>
</dbReference>
<evidence type="ECO:0000256" key="2">
    <source>
        <dbReference type="ARBA" id="ARBA00022448"/>
    </source>
</evidence>
<proteinExistence type="predicted"/>
<dbReference type="Proteomes" id="UP000433876">
    <property type="component" value="Unassembled WGS sequence"/>
</dbReference>
<evidence type="ECO:0000256" key="1">
    <source>
        <dbReference type="ARBA" id="ARBA00004496"/>
    </source>
</evidence>
<dbReference type="EMBL" id="NMPR01000021">
    <property type="protein sequence ID" value="KAA8634530.1"/>
    <property type="molecule type" value="Genomic_DNA"/>
</dbReference>
<evidence type="ECO:0000256" key="5">
    <source>
        <dbReference type="SAM" id="MobiDB-lite"/>
    </source>
</evidence>
<feature type="compositionally biased region" description="Low complexity" evidence="5">
    <location>
        <begin position="252"/>
        <end position="265"/>
    </location>
</feature>
<sequence>MASASAASPKPMAAGPYVLRPLLHDVPLSAEGTDEDIKINCVDYLDGNLYVGTSASELLHFFRIPPDPNDPNSTDTFILASRLLPAYSETSGSPNGPKPGVQQILLLPRVGKACILCNWTVTFYSLPELSPVFGTTQVKNCNWIGGVDLNDSFDKPGTGVTILLSLNRRIQVVRIGDDARVIRKIDFAGSTLSVRRGSFACVADSRTYALLDVDRQLKIPLMSISSLDDSAPGGQYGQTQNIAGPPENGGHSRSASSATARLAPADVHSHSRSTSLSGLIGNMRGTQRTQGEQDDPVFQQPGTPRSSNTPERKPSPTLNDGDKPLPPPPRDSVASLASQASGTGGISPARIASPKPQPGLVFLKPHIVSPTPEEFLLVTGTGPLDPGIGMFVNLDGDPTRPTVEFERYPREIAVDGGAPDVSSPGASILGREAEGYVFASMGKEFEDGVHQGLEIQRFDVNVGEGEAEKFWLEVPSKDDPITPAVHTPIGIRSLLASEEMQFEEVVKRLCQRRFSPFNGGSATPAVSTKGADSRTAFPIERLAREKELFDRDLGSEEELLPENWETVRNRENEEFVRVLAKGSSRLAVWTGTNIWWAVRNPLLLQLESSLELATSKEQQGSSDSSEQKTQLLNLIQTINNREPKTELEFMTLGYVKQRASMMLVAHFLNCAESPFSDSETRQMEASLLDGDLDARVVLSLISALRNEIVMGLKGIWVYGGIKSLVEEYIAAEKDKEVTQTIDSLPRHVLDFLHRFLTAWRNKKGFGSISAEIFRTVDASLLLVLLELDKNTPVGKSGEPGSPRKELYELVDHGVDCFDRAVSLLEGYRRLYVLSRLYQQRKLSPYVLKTWKRIIEGEEDRGGELGSDGELQVRRYLGNISNQELVKKYGVWLAKRNPKLGVEVFADDKIKAPKLVPTDVVTLLREEAPDAVKYYLEHLVFRKGSTAYINELITYYLDIVINDLQNSPESRATATASYEAYRALRPPKPTYRQFLTDNAPPDDEAWQSRLRLLQLLGGAHDYDAAAIRQRIDSSLAEFSSEHGAVSQSQKQQQPQQKQRLLVPEAIILNGRLHDHEDSLRLLVYHLGDYDSAVSYCLRGGLSLSFNNTTAPTQQKQPPPTKETQSHLFHVLLSEFLAIEDLSDRVEQTGALLERFGGWFDVLEVLGMIPDGWSVDVVAQFLVMALRKLVEERHESLVQRALSGAENLRVGYESVVKMGEIGPTVVGDEEKRGGGQGGAGGEEMQEMNEMQEMGDMGGRGVGAGGGDDDDDEFA</sequence>
<evidence type="ECO:0000259" key="6">
    <source>
        <dbReference type="PROSITE" id="PS50219"/>
    </source>
</evidence>
<gene>
    <name evidence="7" type="ORF">SMACR_04462</name>
</gene>
<evidence type="ECO:0000313" key="7">
    <source>
        <dbReference type="EMBL" id="KAA8634530.1"/>
    </source>
</evidence>
<dbReference type="AlphaFoldDB" id="A0A8S9A021"/>
<feature type="compositionally biased region" description="Polar residues" evidence="5">
    <location>
        <begin position="300"/>
        <end position="309"/>
    </location>
</feature>
<organism evidence="7 8">
    <name type="scientific">Sordaria macrospora</name>
    <dbReference type="NCBI Taxonomy" id="5147"/>
    <lineage>
        <taxon>Eukaryota</taxon>
        <taxon>Fungi</taxon>
        <taxon>Dikarya</taxon>
        <taxon>Ascomycota</taxon>
        <taxon>Pezizomycotina</taxon>
        <taxon>Sordariomycetes</taxon>
        <taxon>Sordariomycetidae</taxon>
        <taxon>Sordariales</taxon>
        <taxon>Sordariaceae</taxon>
        <taxon>Sordaria</taxon>
    </lineage>
</organism>
<feature type="domain" description="CNH" evidence="6">
    <location>
        <begin position="36"/>
        <end position="465"/>
    </location>
</feature>